<evidence type="ECO:0000256" key="7">
    <source>
        <dbReference type="ARBA" id="ARBA00023163"/>
    </source>
</evidence>
<keyword evidence="7" id="KW-0804">Transcription</keyword>
<evidence type="ECO:0000256" key="9">
    <source>
        <dbReference type="PROSITE-ProRule" id="PRU00042"/>
    </source>
</evidence>
<evidence type="ECO:0000256" key="4">
    <source>
        <dbReference type="ARBA" id="ARBA00022771"/>
    </source>
</evidence>
<evidence type="ECO:0000259" key="11">
    <source>
        <dbReference type="PROSITE" id="PS50157"/>
    </source>
</evidence>
<comment type="subcellular location">
    <subcellularLocation>
        <location evidence="1">Nucleus</location>
    </subcellularLocation>
</comment>
<evidence type="ECO:0000256" key="8">
    <source>
        <dbReference type="ARBA" id="ARBA00023242"/>
    </source>
</evidence>
<evidence type="ECO:0000256" key="5">
    <source>
        <dbReference type="ARBA" id="ARBA00022833"/>
    </source>
</evidence>
<feature type="domain" description="C2H2-type" evidence="11">
    <location>
        <begin position="462"/>
        <end position="484"/>
    </location>
</feature>
<keyword evidence="6" id="KW-0805">Transcription regulation</keyword>
<dbReference type="InterPro" id="IPR051059">
    <property type="entry name" value="VerF-like"/>
</dbReference>
<feature type="region of interest" description="Disordered" evidence="10">
    <location>
        <begin position="526"/>
        <end position="555"/>
    </location>
</feature>
<dbReference type="FunFam" id="3.30.160.60:FF:000141">
    <property type="entry name" value="C2H2 zinc finger protein"/>
    <property type="match status" value="1"/>
</dbReference>
<evidence type="ECO:0000313" key="13">
    <source>
        <dbReference type="Proteomes" id="UP000799779"/>
    </source>
</evidence>
<evidence type="ECO:0000256" key="10">
    <source>
        <dbReference type="SAM" id="MobiDB-lite"/>
    </source>
</evidence>
<dbReference type="AlphaFoldDB" id="A0A6A5WN66"/>
<dbReference type="GO" id="GO:0000785">
    <property type="term" value="C:chromatin"/>
    <property type="evidence" value="ECO:0007669"/>
    <property type="project" value="TreeGrafter"/>
</dbReference>
<sequence>MGQSPFFYYNPDPSPENHRQHGHFTPHPQGQQLFQAQHQDAYCPPHMLSKRPSSSNSQYPQTVYANHMLTPVASPQPMYQKPTILIQPQESPYLYPIDTDFKDYAPATPPLSSSGSSVSSPPSSCDFLPTPVNAFFPGEGIEGVKQGCEGEVFSEILAAGADWRSTSPPMTPVFIQPPSASQGSYLLSATSCPSLSPSPSPLPRTPFTETENNFCDPRNLTVGASSDLPCLPTLCPGDEEHKLVLKGESIGAKAEKDHSYDFTGLPTFEPLFELDSEDDFAGLVQFPNTDNAAFSGNKRQRTELISFSSEEDLISDASFTDFEDDLATSGLPLTPADSDCFSMAEMSAVHFSCHRSLKRSHSELSDADSEQQSEHQTEEQTQSGSSSQHNSGPVSEHAIASSSDGDNTPAPATTSSSRRGRKQSLTEDPSKTFVCTLCSRRFRRQEHLKRHYRSLHTHDKPFECTDCGKKFSRSDNLSQHQRTHGTGAVVMGVLDSSEVPALRDDLYDNQDPAMLGSILYNTANQISSSSSDSYSDFEQSPMPMDKKMRKRKHDE</sequence>
<feature type="compositionally biased region" description="Low complexity" evidence="10">
    <location>
        <begin position="379"/>
        <end position="389"/>
    </location>
</feature>
<evidence type="ECO:0000256" key="1">
    <source>
        <dbReference type="ARBA" id="ARBA00004123"/>
    </source>
</evidence>
<dbReference type="SMART" id="SM00355">
    <property type="entry name" value="ZnF_C2H2"/>
    <property type="match status" value="2"/>
</dbReference>
<dbReference type="GO" id="GO:0000978">
    <property type="term" value="F:RNA polymerase II cis-regulatory region sequence-specific DNA binding"/>
    <property type="evidence" value="ECO:0007669"/>
    <property type="project" value="InterPro"/>
</dbReference>
<accession>A0A6A5WN66</accession>
<keyword evidence="8" id="KW-0539">Nucleus</keyword>
<dbReference type="PROSITE" id="PS50157">
    <property type="entry name" value="ZINC_FINGER_C2H2_2"/>
    <property type="match status" value="2"/>
</dbReference>
<dbReference type="Proteomes" id="UP000799779">
    <property type="component" value="Unassembled WGS sequence"/>
</dbReference>
<dbReference type="Pfam" id="PF00096">
    <property type="entry name" value="zf-C2H2"/>
    <property type="match status" value="2"/>
</dbReference>
<feature type="region of interest" description="Disordered" evidence="10">
    <location>
        <begin position="1"/>
        <end position="31"/>
    </location>
</feature>
<reference evidence="12" key="1">
    <citation type="journal article" date="2020" name="Stud. Mycol.">
        <title>101 Dothideomycetes genomes: a test case for predicting lifestyles and emergence of pathogens.</title>
        <authorList>
            <person name="Haridas S."/>
            <person name="Albert R."/>
            <person name="Binder M."/>
            <person name="Bloem J."/>
            <person name="Labutti K."/>
            <person name="Salamov A."/>
            <person name="Andreopoulos B."/>
            <person name="Baker S."/>
            <person name="Barry K."/>
            <person name="Bills G."/>
            <person name="Bluhm B."/>
            <person name="Cannon C."/>
            <person name="Castanera R."/>
            <person name="Culley D."/>
            <person name="Daum C."/>
            <person name="Ezra D."/>
            <person name="Gonzalez J."/>
            <person name="Henrissat B."/>
            <person name="Kuo A."/>
            <person name="Liang C."/>
            <person name="Lipzen A."/>
            <person name="Lutzoni F."/>
            <person name="Magnuson J."/>
            <person name="Mondo S."/>
            <person name="Nolan M."/>
            <person name="Ohm R."/>
            <person name="Pangilinan J."/>
            <person name="Park H.-J."/>
            <person name="Ramirez L."/>
            <person name="Alfaro M."/>
            <person name="Sun H."/>
            <person name="Tritt A."/>
            <person name="Yoshinaga Y."/>
            <person name="Zwiers L.-H."/>
            <person name="Turgeon B."/>
            <person name="Goodwin S."/>
            <person name="Spatafora J."/>
            <person name="Crous P."/>
            <person name="Grigoriev I."/>
        </authorList>
    </citation>
    <scope>NUCLEOTIDE SEQUENCE</scope>
    <source>
        <strain evidence="12">CBS 123094</strain>
    </source>
</reference>
<dbReference type="PANTHER" id="PTHR40626:SF32">
    <property type="entry name" value="ZINC FINGER PROTEIN RST2"/>
    <property type="match status" value="1"/>
</dbReference>
<dbReference type="GO" id="GO:0000981">
    <property type="term" value="F:DNA-binding transcription factor activity, RNA polymerase II-specific"/>
    <property type="evidence" value="ECO:0007669"/>
    <property type="project" value="InterPro"/>
</dbReference>
<feature type="compositionally biased region" description="Low complexity" evidence="10">
    <location>
        <begin position="527"/>
        <end position="536"/>
    </location>
</feature>
<dbReference type="PROSITE" id="PS00028">
    <property type="entry name" value="ZINC_FINGER_C2H2_1"/>
    <property type="match status" value="2"/>
</dbReference>
<protein>
    <recommendedName>
        <fullName evidence="11">C2H2-type domain-containing protein</fullName>
    </recommendedName>
</protein>
<dbReference type="OrthoDB" id="654211at2759"/>
<feature type="compositionally biased region" description="Polar residues" evidence="10">
    <location>
        <begin position="400"/>
        <end position="417"/>
    </location>
</feature>
<dbReference type="PANTHER" id="PTHR40626">
    <property type="entry name" value="MIP31509P"/>
    <property type="match status" value="1"/>
</dbReference>
<proteinExistence type="predicted"/>
<feature type="domain" description="C2H2-type" evidence="11">
    <location>
        <begin position="433"/>
        <end position="461"/>
    </location>
</feature>
<keyword evidence="13" id="KW-1185">Reference proteome</keyword>
<keyword evidence="4 9" id="KW-0863">Zinc-finger</keyword>
<keyword evidence="5" id="KW-0862">Zinc</keyword>
<dbReference type="EMBL" id="ML977572">
    <property type="protein sequence ID" value="KAF2003390.1"/>
    <property type="molecule type" value="Genomic_DNA"/>
</dbReference>
<organism evidence="12 13">
    <name type="scientific">Amniculicola lignicola CBS 123094</name>
    <dbReference type="NCBI Taxonomy" id="1392246"/>
    <lineage>
        <taxon>Eukaryota</taxon>
        <taxon>Fungi</taxon>
        <taxon>Dikarya</taxon>
        <taxon>Ascomycota</taxon>
        <taxon>Pezizomycotina</taxon>
        <taxon>Dothideomycetes</taxon>
        <taxon>Pleosporomycetidae</taxon>
        <taxon>Pleosporales</taxon>
        <taxon>Amniculicolaceae</taxon>
        <taxon>Amniculicola</taxon>
    </lineage>
</organism>
<dbReference type="SUPFAM" id="SSF57667">
    <property type="entry name" value="beta-beta-alpha zinc fingers"/>
    <property type="match status" value="1"/>
</dbReference>
<dbReference type="FunFam" id="3.30.160.60:FF:000757">
    <property type="entry name" value="Transcription factor Msn2p"/>
    <property type="match status" value="1"/>
</dbReference>
<feature type="region of interest" description="Disordered" evidence="10">
    <location>
        <begin position="362"/>
        <end position="427"/>
    </location>
</feature>
<keyword evidence="3" id="KW-0677">Repeat</keyword>
<dbReference type="Gene3D" id="3.30.160.60">
    <property type="entry name" value="Classic Zinc Finger"/>
    <property type="match status" value="2"/>
</dbReference>
<evidence type="ECO:0000256" key="2">
    <source>
        <dbReference type="ARBA" id="ARBA00022723"/>
    </source>
</evidence>
<evidence type="ECO:0000256" key="3">
    <source>
        <dbReference type="ARBA" id="ARBA00022737"/>
    </source>
</evidence>
<dbReference type="GO" id="GO:0005634">
    <property type="term" value="C:nucleus"/>
    <property type="evidence" value="ECO:0007669"/>
    <property type="project" value="UniProtKB-SubCell"/>
</dbReference>
<gene>
    <name evidence="12" type="ORF">P154DRAFT_543801</name>
</gene>
<evidence type="ECO:0000313" key="12">
    <source>
        <dbReference type="EMBL" id="KAF2003390.1"/>
    </source>
</evidence>
<name>A0A6A5WN66_9PLEO</name>
<evidence type="ECO:0000256" key="6">
    <source>
        <dbReference type="ARBA" id="ARBA00023015"/>
    </source>
</evidence>
<dbReference type="GO" id="GO:0008270">
    <property type="term" value="F:zinc ion binding"/>
    <property type="evidence" value="ECO:0007669"/>
    <property type="project" value="UniProtKB-KW"/>
</dbReference>
<dbReference type="InterPro" id="IPR036236">
    <property type="entry name" value="Znf_C2H2_sf"/>
</dbReference>
<keyword evidence="2" id="KW-0479">Metal-binding</keyword>
<dbReference type="InterPro" id="IPR013087">
    <property type="entry name" value="Znf_C2H2_type"/>
</dbReference>